<gene>
    <name evidence="1" type="ORF">SODALDRAFT_12331</name>
</gene>
<accession>A0A3N2Q6H5</accession>
<dbReference type="AlphaFoldDB" id="A0A3N2Q6H5"/>
<organism evidence="1 2">
    <name type="scientific">Sodiomyces alkalinus (strain CBS 110278 / VKM F-3762 / F11)</name>
    <name type="common">Alkaliphilic filamentous fungus</name>
    <dbReference type="NCBI Taxonomy" id="1314773"/>
    <lineage>
        <taxon>Eukaryota</taxon>
        <taxon>Fungi</taxon>
        <taxon>Dikarya</taxon>
        <taxon>Ascomycota</taxon>
        <taxon>Pezizomycotina</taxon>
        <taxon>Sordariomycetes</taxon>
        <taxon>Hypocreomycetidae</taxon>
        <taxon>Glomerellales</taxon>
        <taxon>Plectosphaerellaceae</taxon>
        <taxon>Sodiomyces</taxon>
    </lineage>
</organism>
<reference evidence="1 2" key="1">
    <citation type="journal article" date="2018" name="Mol. Ecol.">
        <title>The obligate alkalophilic soda-lake fungus Sodiomyces alkalinus has shifted to a protein diet.</title>
        <authorList>
            <person name="Grum-Grzhimaylo A.A."/>
            <person name="Falkoski D.L."/>
            <person name="van den Heuvel J."/>
            <person name="Valero-Jimenez C.A."/>
            <person name="Min B."/>
            <person name="Choi I.G."/>
            <person name="Lipzen A."/>
            <person name="Daum C.G."/>
            <person name="Aanen D.K."/>
            <person name="Tsang A."/>
            <person name="Henrissat B."/>
            <person name="Bilanenko E.N."/>
            <person name="de Vries R.P."/>
            <person name="van Kan J.A.L."/>
            <person name="Grigoriev I.V."/>
            <person name="Debets A.J.M."/>
        </authorList>
    </citation>
    <scope>NUCLEOTIDE SEQUENCE [LARGE SCALE GENOMIC DNA]</scope>
    <source>
        <strain evidence="1 2">F11</strain>
    </source>
</reference>
<proteinExistence type="predicted"/>
<name>A0A3N2Q6H5_SODAK</name>
<evidence type="ECO:0000313" key="2">
    <source>
        <dbReference type="Proteomes" id="UP000272025"/>
    </source>
</evidence>
<evidence type="ECO:0000313" key="1">
    <source>
        <dbReference type="EMBL" id="ROT42307.1"/>
    </source>
</evidence>
<dbReference type="GeneID" id="39575120"/>
<keyword evidence="2" id="KW-1185">Reference proteome</keyword>
<sequence length="103" mass="11462">MGTAMLSEASLRLRRARPRPRFRGKAGQSACLITIVLQGGNWSRTSRSSCSATRDHAGQPLFFFFSFHYLPHFQLARHFAAWPFGAKLSWASKNGSSFAKACP</sequence>
<dbReference type="Proteomes" id="UP000272025">
    <property type="component" value="Unassembled WGS sequence"/>
</dbReference>
<protein>
    <submittedName>
        <fullName evidence="1">Uncharacterized protein</fullName>
    </submittedName>
</protein>
<dbReference type="RefSeq" id="XP_028470113.1">
    <property type="nucleotide sequence ID" value="XM_028606642.1"/>
</dbReference>
<dbReference type="EMBL" id="ML119051">
    <property type="protein sequence ID" value="ROT42307.1"/>
    <property type="molecule type" value="Genomic_DNA"/>
</dbReference>